<comment type="caution">
    <text evidence="3">The sequence shown here is derived from an EMBL/GenBank/DDBJ whole genome shotgun (WGS) entry which is preliminary data.</text>
</comment>
<evidence type="ECO:0000313" key="4">
    <source>
        <dbReference type="Proteomes" id="UP001185092"/>
    </source>
</evidence>
<evidence type="ECO:0000259" key="2">
    <source>
        <dbReference type="Pfam" id="PF09917"/>
    </source>
</evidence>
<name>A0AAE3XPV4_9BACT</name>
<dbReference type="EMBL" id="JAVDQD010000005">
    <property type="protein sequence ID" value="MDR6240498.1"/>
    <property type="molecule type" value="Genomic_DNA"/>
</dbReference>
<proteinExistence type="predicted"/>
<accession>A0AAE3XPV4</accession>
<gene>
    <name evidence="3" type="ORF">HNQ88_003574</name>
</gene>
<dbReference type="RefSeq" id="WP_309940486.1">
    <property type="nucleotide sequence ID" value="NZ_AP025306.1"/>
</dbReference>
<keyword evidence="4" id="KW-1185">Reference proteome</keyword>
<dbReference type="AlphaFoldDB" id="A0AAE3XPV4"/>
<dbReference type="Pfam" id="PF09917">
    <property type="entry name" value="DUF2147"/>
    <property type="match status" value="1"/>
</dbReference>
<dbReference type="InterPro" id="IPR019223">
    <property type="entry name" value="DUF2147"/>
</dbReference>
<dbReference type="PANTHER" id="PTHR36919">
    <property type="entry name" value="BLR1215 PROTEIN"/>
    <property type="match status" value="1"/>
</dbReference>
<organism evidence="3 4">
    <name type="scientific">Aureibacter tunicatorum</name>
    <dbReference type="NCBI Taxonomy" id="866807"/>
    <lineage>
        <taxon>Bacteria</taxon>
        <taxon>Pseudomonadati</taxon>
        <taxon>Bacteroidota</taxon>
        <taxon>Cytophagia</taxon>
        <taxon>Cytophagales</taxon>
        <taxon>Persicobacteraceae</taxon>
        <taxon>Aureibacter</taxon>
    </lineage>
</organism>
<evidence type="ECO:0000256" key="1">
    <source>
        <dbReference type="SAM" id="SignalP"/>
    </source>
</evidence>
<protein>
    <submittedName>
        <fullName evidence="3">Uncharacterized protein (DUF2147 family)</fullName>
    </submittedName>
</protein>
<keyword evidence="1" id="KW-0732">Signal</keyword>
<feature type="signal peptide" evidence="1">
    <location>
        <begin position="1"/>
        <end position="19"/>
    </location>
</feature>
<dbReference type="PANTHER" id="PTHR36919:SF2">
    <property type="entry name" value="BLL6627 PROTEIN"/>
    <property type="match status" value="1"/>
</dbReference>
<feature type="chain" id="PRO_5042183166" evidence="1">
    <location>
        <begin position="20"/>
        <end position="144"/>
    </location>
</feature>
<feature type="domain" description="DUF2147" evidence="2">
    <location>
        <begin position="28"/>
        <end position="142"/>
    </location>
</feature>
<sequence length="144" mass="16664">MKKLVVFLLFLFSSVNIFAQDKVDEILGVWEIKDKTAKMEVFKCGEEYCGKLLWGKDIVEKDGVTSKKDVKNPDPNLRSRDIVGITYLKGLTFDGDEYVNGRIYNSSNGKTYKCYVWFEDDILHLRGYLGLPTMGQTTKWFRIK</sequence>
<reference evidence="3" key="1">
    <citation type="submission" date="2023-07" db="EMBL/GenBank/DDBJ databases">
        <title>Genomic Encyclopedia of Type Strains, Phase IV (KMG-IV): sequencing the most valuable type-strain genomes for metagenomic binning, comparative biology and taxonomic classification.</title>
        <authorList>
            <person name="Goeker M."/>
        </authorList>
    </citation>
    <scope>NUCLEOTIDE SEQUENCE</scope>
    <source>
        <strain evidence="3">DSM 26174</strain>
    </source>
</reference>
<evidence type="ECO:0000313" key="3">
    <source>
        <dbReference type="EMBL" id="MDR6240498.1"/>
    </source>
</evidence>
<dbReference type="Gene3D" id="2.40.128.520">
    <property type="match status" value="1"/>
</dbReference>
<dbReference type="Proteomes" id="UP001185092">
    <property type="component" value="Unassembled WGS sequence"/>
</dbReference>